<dbReference type="InterPro" id="IPR001041">
    <property type="entry name" value="2Fe-2S_ferredoxin-type"/>
</dbReference>
<dbReference type="Proteomes" id="UP000230008">
    <property type="component" value="Chromosome"/>
</dbReference>
<dbReference type="EMBL" id="CP017606">
    <property type="protein sequence ID" value="ATW29574.1"/>
    <property type="molecule type" value="Genomic_DNA"/>
</dbReference>
<dbReference type="Proteomes" id="UP000229055">
    <property type="component" value="Chromosome"/>
</dbReference>
<sequence>MSSPHEKKSELSSIPSITDTTNQVCIEFNGRCFLGNKQHVLLEQLEEQGIEIPYSCRAGICRFCQIKIIIGEVKTLTQDAMDKDGNILSCCCIPKGNLTLSD</sequence>
<reference evidence="5 6" key="1">
    <citation type="submission" date="2016-10" db="EMBL/GenBank/DDBJ databases">
        <authorList>
            <person name="Chevignon G."/>
        </authorList>
    </citation>
    <scope>NUCLEOTIDE SEQUENCE [LARGE SCALE GENOMIC DNA]</scope>
    <source>
        <strain evidence="6">A2C</strain>
        <strain evidence="5">ZA17</strain>
    </source>
</reference>
<dbReference type="EMBL" id="CP022932">
    <property type="protein sequence ID" value="ASV33469.1"/>
    <property type="molecule type" value="Genomic_DNA"/>
</dbReference>
<evidence type="ECO:0000313" key="3">
    <source>
        <dbReference type="EMBL" id="ATW29574.1"/>
    </source>
</evidence>
<evidence type="ECO:0000259" key="1">
    <source>
        <dbReference type="PROSITE" id="PS51085"/>
    </source>
</evidence>
<dbReference type="InterPro" id="IPR036010">
    <property type="entry name" value="2Fe-2S_ferredoxin-like_sf"/>
</dbReference>
<gene>
    <name evidence="3" type="ORF">BJP41_03545</name>
    <name evidence="4" type="ORF">BJP43_03810</name>
    <name evidence="2" type="ORF">CJJ18_04760</name>
</gene>
<dbReference type="EMBL" id="CP017613">
    <property type="protein sequence ID" value="ATW33546.1"/>
    <property type="molecule type" value="Genomic_DNA"/>
</dbReference>
<dbReference type="Gene3D" id="3.10.20.30">
    <property type="match status" value="1"/>
</dbReference>
<dbReference type="Pfam" id="PF00111">
    <property type="entry name" value="Fer2"/>
    <property type="match status" value="1"/>
</dbReference>
<dbReference type="PROSITE" id="PS51085">
    <property type="entry name" value="2FE2S_FER_2"/>
    <property type="match status" value="1"/>
</dbReference>
<name>A0A2D3T745_9ENTR</name>
<organism evidence="4 5">
    <name type="scientific">Candidatus Williamhamiltonella defendens</name>
    <dbReference type="NCBI Taxonomy" id="138072"/>
    <lineage>
        <taxon>Bacteria</taxon>
        <taxon>Pseudomonadati</taxon>
        <taxon>Pseudomonadota</taxon>
        <taxon>Gammaproteobacteria</taxon>
        <taxon>Enterobacterales</taxon>
        <taxon>Enterobacteriaceae</taxon>
        <taxon>aphid secondary symbionts</taxon>
        <taxon>Candidatus Williamhamiltonella</taxon>
    </lineage>
</organism>
<dbReference type="InterPro" id="IPR012675">
    <property type="entry name" value="Beta-grasp_dom_sf"/>
</dbReference>
<proteinExistence type="predicted"/>
<reference evidence="4" key="4">
    <citation type="journal article" date="2018" name="Genome Biol. Evol.">
        <title>Culture-Facilitated Comparative Genomics of the Facultative Symbiont Hamiltonella defensa.</title>
        <authorList>
            <person name="Chevignon G."/>
            <person name="Boyd B.M."/>
            <person name="Brandt J.W."/>
            <person name="Oliver K.M."/>
            <person name="Strand M.R."/>
        </authorList>
    </citation>
    <scope>NUCLEOTIDE SEQUENCE</scope>
    <source>
        <strain evidence="3">A2C</strain>
        <strain evidence="4">ZA17</strain>
    </source>
</reference>
<evidence type="ECO:0000313" key="4">
    <source>
        <dbReference type="EMBL" id="ATW33546.1"/>
    </source>
</evidence>
<evidence type="ECO:0000313" key="5">
    <source>
        <dbReference type="Proteomes" id="UP000229055"/>
    </source>
</evidence>
<dbReference type="AlphaFoldDB" id="A0A2D3T745"/>
<evidence type="ECO:0000313" key="2">
    <source>
        <dbReference type="EMBL" id="ASV33469.1"/>
    </source>
</evidence>
<dbReference type="CDD" id="cd00207">
    <property type="entry name" value="fer2"/>
    <property type="match status" value="1"/>
</dbReference>
<reference evidence="2" key="2">
    <citation type="submission" date="2017-08" db="EMBL/GenBank/DDBJ databases">
        <title>Genome sequence of Candidatus Hamiltonella defensa from Acyrthosiphon pisum strain MI47.</title>
        <authorList>
            <person name="Patel V.A."/>
            <person name="Chevignon G."/>
            <person name="Russell J.A."/>
            <person name="Oliver K.M."/>
        </authorList>
    </citation>
    <scope>NUCLEOTIDE SEQUENCE</scope>
    <source>
        <strain evidence="2">MI47</strain>
    </source>
</reference>
<dbReference type="GO" id="GO:0051536">
    <property type="term" value="F:iron-sulfur cluster binding"/>
    <property type="evidence" value="ECO:0007669"/>
    <property type="project" value="InterPro"/>
</dbReference>
<feature type="domain" description="2Fe-2S ferredoxin-type" evidence="1">
    <location>
        <begin position="22"/>
        <end position="102"/>
    </location>
</feature>
<evidence type="ECO:0000313" key="6">
    <source>
        <dbReference type="Proteomes" id="UP000230008"/>
    </source>
</evidence>
<accession>A0A2D3T745</accession>
<reference evidence="5 6" key="3">
    <citation type="submission" date="2017-11" db="EMBL/GenBank/DDBJ databases">
        <title>PacBio sequencing of new strain of the secondary endosymbiont Candidatus Hamiltonella defensa.</title>
        <authorList>
            <person name="Strand M.R."/>
            <person name="Oliver K."/>
        </authorList>
    </citation>
    <scope>NUCLEOTIDE SEQUENCE [LARGE SCALE GENOMIC DNA]</scope>
    <source>
        <strain evidence="6">A2C</strain>
        <strain evidence="5">ZA17</strain>
    </source>
</reference>
<dbReference type="Proteomes" id="UP000792865">
    <property type="component" value="Chromosome"/>
</dbReference>
<dbReference type="SUPFAM" id="SSF54292">
    <property type="entry name" value="2Fe-2S ferredoxin-like"/>
    <property type="match status" value="1"/>
</dbReference>
<protein>
    <recommendedName>
        <fullName evidence="1">2Fe-2S ferredoxin-type domain-containing protein</fullName>
    </recommendedName>
</protein>